<feature type="transmembrane region" description="Helical" evidence="7">
    <location>
        <begin position="294"/>
        <end position="315"/>
    </location>
</feature>
<keyword evidence="9" id="KW-1185">Reference proteome</keyword>
<name>A0A9N8HZX0_9STRA</name>
<evidence type="ECO:0000256" key="2">
    <source>
        <dbReference type="ARBA" id="ARBA00022475"/>
    </source>
</evidence>
<feature type="transmembrane region" description="Helical" evidence="7">
    <location>
        <begin position="20"/>
        <end position="39"/>
    </location>
</feature>
<protein>
    <submittedName>
        <fullName evidence="8">Oculocutaneous albinism II</fullName>
    </submittedName>
</protein>
<evidence type="ECO:0000256" key="3">
    <source>
        <dbReference type="ARBA" id="ARBA00022692"/>
    </source>
</evidence>
<keyword evidence="3 7" id="KW-0812">Transmembrane</keyword>
<reference evidence="8" key="1">
    <citation type="submission" date="2020-06" db="EMBL/GenBank/DDBJ databases">
        <authorList>
            <consortium name="Plant Systems Biology data submission"/>
        </authorList>
    </citation>
    <scope>NUCLEOTIDE SEQUENCE</scope>
    <source>
        <strain evidence="8">D6</strain>
    </source>
</reference>
<dbReference type="Proteomes" id="UP001153069">
    <property type="component" value="Unassembled WGS sequence"/>
</dbReference>
<evidence type="ECO:0000256" key="6">
    <source>
        <dbReference type="SAM" id="MobiDB-lite"/>
    </source>
</evidence>
<evidence type="ECO:0000256" key="7">
    <source>
        <dbReference type="SAM" id="Phobius"/>
    </source>
</evidence>
<dbReference type="GO" id="GO:0005886">
    <property type="term" value="C:plasma membrane"/>
    <property type="evidence" value="ECO:0007669"/>
    <property type="project" value="UniProtKB-SubCell"/>
</dbReference>
<dbReference type="PANTHER" id="PTHR43302">
    <property type="entry name" value="TRANSPORTER ARSB-RELATED"/>
    <property type="match status" value="1"/>
</dbReference>
<accession>A0A9N8HZX0</accession>
<dbReference type="OrthoDB" id="442352at2759"/>
<feature type="transmembrane region" description="Helical" evidence="7">
    <location>
        <begin position="256"/>
        <end position="282"/>
    </location>
</feature>
<comment type="caution">
    <text evidence="8">The sequence shown here is derived from an EMBL/GenBank/DDBJ whole genome shotgun (WGS) entry which is preliminary data.</text>
</comment>
<feature type="transmembrane region" description="Helical" evidence="7">
    <location>
        <begin position="218"/>
        <end position="244"/>
    </location>
</feature>
<feature type="region of interest" description="Disordered" evidence="6">
    <location>
        <begin position="69"/>
        <end position="110"/>
    </location>
</feature>
<evidence type="ECO:0000256" key="5">
    <source>
        <dbReference type="ARBA" id="ARBA00023136"/>
    </source>
</evidence>
<sequence>MVIVLKAYDDISWTSFSRDLSLPIFASSILAGLILCLYCRLRHQTAAHNGDQYSSISLQEIDANSNRIESVDSDAESATDIGTTSMENTPCEKTPNEESAADSLSPTTPNHSCSRGKWIDSFPILGLVLLYFYDSNVIMALIGMAVLLMLWGLTFGQNGSELLLLEDAYSLVANLDYGILLWYTSLMVLVSGWTDTGVPMYIVESVLGSCSERLMQGWWCTTATSSLFSLISAVASPVASVLIFGDTFPYASPYCWMQLALAVSMGGSLSPLGAAAAAKFGLSSREPQDRVPVLLSRALCCYLALLVGTTLLQYFHWSYECSVRLGECS</sequence>
<organism evidence="8 9">
    <name type="scientific">Seminavis robusta</name>
    <dbReference type="NCBI Taxonomy" id="568900"/>
    <lineage>
        <taxon>Eukaryota</taxon>
        <taxon>Sar</taxon>
        <taxon>Stramenopiles</taxon>
        <taxon>Ochrophyta</taxon>
        <taxon>Bacillariophyta</taxon>
        <taxon>Bacillariophyceae</taxon>
        <taxon>Bacillariophycidae</taxon>
        <taxon>Naviculales</taxon>
        <taxon>Naviculaceae</taxon>
        <taxon>Seminavis</taxon>
    </lineage>
</organism>
<dbReference type="EMBL" id="CAICTM010002406">
    <property type="protein sequence ID" value="CAB9529138.1"/>
    <property type="molecule type" value="Genomic_DNA"/>
</dbReference>
<dbReference type="PANTHER" id="PTHR43302:SF5">
    <property type="entry name" value="TRANSPORTER ARSB-RELATED"/>
    <property type="match status" value="1"/>
</dbReference>
<keyword evidence="2" id="KW-1003">Cell membrane</keyword>
<proteinExistence type="predicted"/>
<feature type="transmembrane region" description="Helical" evidence="7">
    <location>
        <begin position="171"/>
        <end position="190"/>
    </location>
</feature>
<evidence type="ECO:0000256" key="1">
    <source>
        <dbReference type="ARBA" id="ARBA00004651"/>
    </source>
</evidence>
<dbReference type="AlphaFoldDB" id="A0A9N8HZX0"/>
<comment type="subcellular location">
    <subcellularLocation>
        <location evidence="1">Cell membrane</location>
        <topology evidence="1">Multi-pass membrane protein</topology>
    </subcellularLocation>
</comment>
<keyword evidence="5 7" id="KW-0472">Membrane</keyword>
<keyword evidence="4 7" id="KW-1133">Transmembrane helix</keyword>
<evidence type="ECO:0000256" key="4">
    <source>
        <dbReference type="ARBA" id="ARBA00022989"/>
    </source>
</evidence>
<feature type="transmembrane region" description="Helical" evidence="7">
    <location>
        <begin position="124"/>
        <end position="151"/>
    </location>
</feature>
<evidence type="ECO:0000313" key="9">
    <source>
        <dbReference type="Proteomes" id="UP001153069"/>
    </source>
</evidence>
<gene>
    <name evidence="8" type="ORF">SEMRO_2408_G326650.1</name>
</gene>
<evidence type="ECO:0000313" key="8">
    <source>
        <dbReference type="EMBL" id="CAB9529138.1"/>
    </source>
</evidence>